<comment type="caution">
    <text evidence="6">The sequence shown here is derived from an EMBL/GenBank/DDBJ whole genome shotgun (WGS) entry which is preliminary data.</text>
</comment>
<dbReference type="SUPFAM" id="SSF53720">
    <property type="entry name" value="ALDH-like"/>
    <property type="match status" value="1"/>
</dbReference>
<dbReference type="AlphaFoldDB" id="A0A4Q4TSY4"/>
<evidence type="ECO:0000256" key="2">
    <source>
        <dbReference type="ARBA" id="ARBA00023002"/>
    </source>
</evidence>
<comment type="catalytic activity">
    <reaction evidence="4">
        <text>an aldehyde + NAD(+) + H2O = a carboxylate + NADH + 2 H(+)</text>
        <dbReference type="Rhea" id="RHEA:16185"/>
        <dbReference type="ChEBI" id="CHEBI:15377"/>
        <dbReference type="ChEBI" id="CHEBI:15378"/>
        <dbReference type="ChEBI" id="CHEBI:17478"/>
        <dbReference type="ChEBI" id="CHEBI:29067"/>
        <dbReference type="ChEBI" id="CHEBI:57540"/>
        <dbReference type="ChEBI" id="CHEBI:57945"/>
        <dbReference type="EC" id="1.2.1.3"/>
    </reaction>
</comment>
<dbReference type="InterPro" id="IPR016161">
    <property type="entry name" value="Ald_DH/histidinol_DH"/>
</dbReference>
<dbReference type="Proteomes" id="UP000293360">
    <property type="component" value="Unassembled WGS sequence"/>
</dbReference>
<dbReference type="Pfam" id="PF00171">
    <property type="entry name" value="Aldedh"/>
    <property type="match status" value="2"/>
</dbReference>
<dbReference type="EMBL" id="QJNU01000044">
    <property type="protein sequence ID" value="RYP09167.1"/>
    <property type="molecule type" value="Genomic_DNA"/>
</dbReference>
<dbReference type="InterPro" id="IPR016163">
    <property type="entry name" value="Ald_DH_C"/>
</dbReference>
<dbReference type="OrthoDB" id="310895at2759"/>
<protein>
    <recommendedName>
        <fullName evidence="3">aldehyde dehydrogenase (NAD(+))</fullName>
        <ecNumber evidence="3">1.2.1.3</ecNumber>
    </recommendedName>
</protein>
<reference evidence="6 7" key="1">
    <citation type="submission" date="2018-06" db="EMBL/GenBank/DDBJ databases">
        <title>Complete Genomes of Monosporascus.</title>
        <authorList>
            <person name="Robinson A.J."/>
            <person name="Natvig D.O."/>
        </authorList>
    </citation>
    <scope>NUCLEOTIDE SEQUENCE [LARGE SCALE GENOMIC DNA]</scope>
    <source>
        <strain evidence="6 7">CBS 110550</strain>
    </source>
</reference>
<name>A0A4Q4TSY4_9PEZI</name>
<evidence type="ECO:0000259" key="5">
    <source>
        <dbReference type="Pfam" id="PF00171"/>
    </source>
</evidence>
<dbReference type="EC" id="1.2.1.3" evidence="3"/>
<evidence type="ECO:0000256" key="1">
    <source>
        <dbReference type="ARBA" id="ARBA00009986"/>
    </source>
</evidence>
<evidence type="ECO:0000256" key="3">
    <source>
        <dbReference type="ARBA" id="ARBA00024226"/>
    </source>
</evidence>
<dbReference type="InterPro" id="IPR016162">
    <property type="entry name" value="Ald_DH_N"/>
</dbReference>
<feature type="domain" description="Aldehyde dehydrogenase" evidence="5">
    <location>
        <begin position="6"/>
        <end position="255"/>
    </location>
</feature>
<keyword evidence="7" id="KW-1185">Reference proteome</keyword>
<dbReference type="STRING" id="155417.A0A4Q4TSY4"/>
<dbReference type="PANTHER" id="PTHR11699">
    <property type="entry name" value="ALDEHYDE DEHYDROGENASE-RELATED"/>
    <property type="match status" value="1"/>
</dbReference>
<dbReference type="FunFam" id="3.40.605.10:FF:000007">
    <property type="entry name" value="NAD/NADP-dependent betaine aldehyde dehydrogenase"/>
    <property type="match status" value="1"/>
</dbReference>
<evidence type="ECO:0000313" key="6">
    <source>
        <dbReference type="EMBL" id="RYP09167.1"/>
    </source>
</evidence>
<accession>A0A4Q4TSY4</accession>
<proteinExistence type="inferred from homology"/>
<dbReference type="InterPro" id="IPR015590">
    <property type="entry name" value="Aldehyde_DH_dom"/>
</dbReference>
<dbReference type="GO" id="GO:0046394">
    <property type="term" value="P:carboxylic acid biosynthetic process"/>
    <property type="evidence" value="ECO:0007669"/>
    <property type="project" value="UniProtKB-ARBA"/>
</dbReference>
<evidence type="ECO:0000256" key="4">
    <source>
        <dbReference type="ARBA" id="ARBA00049194"/>
    </source>
</evidence>
<dbReference type="Gene3D" id="3.40.309.10">
    <property type="entry name" value="Aldehyde Dehydrogenase, Chain A, domain 2"/>
    <property type="match status" value="2"/>
</dbReference>
<comment type="similarity">
    <text evidence="1">Belongs to the aldehyde dehydrogenase family.</text>
</comment>
<dbReference type="Gene3D" id="3.40.605.10">
    <property type="entry name" value="Aldehyde Dehydrogenase, Chain A, domain 1"/>
    <property type="match status" value="2"/>
</dbReference>
<evidence type="ECO:0000313" key="7">
    <source>
        <dbReference type="Proteomes" id="UP000293360"/>
    </source>
</evidence>
<gene>
    <name evidence="6" type="ORF">DL764_001438</name>
</gene>
<dbReference type="GO" id="GO:0004029">
    <property type="term" value="F:aldehyde dehydrogenase (NAD+) activity"/>
    <property type="evidence" value="ECO:0007669"/>
    <property type="project" value="UniProtKB-EC"/>
</dbReference>
<keyword evidence="2" id="KW-0560">Oxidoreductase</keyword>
<sequence>MSLGKSVALAAETCRYFAGWADKIQGKTINIEDGFAYTKRGHIGVCAAIVPWNMPLMITMWKLAPAIASGNTLIIKSPEVAPLFGQKLGQLVAEAGFPPGVINIVCGLGNVAGQRLAEHNEVRKLSFTGSAVVGRAIMAIAAKTNLKKVTLELGDKGPSIVFADADWNNALFWTTAGITVHNGQICAAGSRIYVQDEIYDKFVEEFSARSRESVAGDPLLKTTTKGPLVSGLQKERVMGYVKKGQEECLEVLYGDRVDDEIFGPVATISRFKTEEEAIALANDSEYGLAASVSTSRVDRAMRISDAVEAGVVTINMWGTVNANTPFGGIKQSGFGRDCGEEAIDEWTETKCVQFNMTPLP</sequence>
<dbReference type="FunFam" id="3.40.605.10:FF:000026">
    <property type="entry name" value="Aldehyde dehydrogenase, putative"/>
    <property type="match status" value="1"/>
</dbReference>
<feature type="domain" description="Aldehyde dehydrogenase" evidence="5">
    <location>
        <begin position="257"/>
        <end position="352"/>
    </location>
</feature>
<organism evidence="6 7">
    <name type="scientific">Monosporascus ibericus</name>
    <dbReference type="NCBI Taxonomy" id="155417"/>
    <lineage>
        <taxon>Eukaryota</taxon>
        <taxon>Fungi</taxon>
        <taxon>Dikarya</taxon>
        <taxon>Ascomycota</taxon>
        <taxon>Pezizomycotina</taxon>
        <taxon>Sordariomycetes</taxon>
        <taxon>Xylariomycetidae</taxon>
        <taxon>Xylariales</taxon>
        <taxon>Xylariales incertae sedis</taxon>
        <taxon>Monosporascus</taxon>
    </lineage>
</organism>